<evidence type="ECO:0000256" key="1">
    <source>
        <dbReference type="SAM" id="MobiDB-lite"/>
    </source>
</evidence>
<protein>
    <submittedName>
        <fullName evidence="2">Uncharacterized protein</fullName>
    </submittedName>
</protein>
<dbReference type="AlphaFoldDB" id="A0A645A4L9"/>
<accession>A0A645A4L9</accession>
<feature type="compositionally biased region" description="Basic and acidic residues" evidence="1">
    <location>
        <begin position="78"/>
        <end position="95"/>
    </location>
</feature>
<gene>
    <name evidence="2" type="ORF">SDC9_94862</name>
</gene>
<proteinExistence type="predicted"/>
<evidence type="ECO:0000313" key="2">
    <source>
        <dbReference type="EMBL" id="MPM48139.1"/>
    </source>
</evidence>
<organism evidence="2">
    <name type="scientific">bioreactor metagenome</name>
    <dbReference type="NCBI Taxonomy" id="1076179"/>
    <lineage>
        <taxon>unclassified sequences</taxon>
        <taxon>metagenomes</taxon>
        <taxon>ecological metagenomes</taxon>
    </lineage>
</organism>
<reference evidence="2" key="1">
    <citation type="submission" date="2019-08" db="EMBL/GenBank/DDBJ databases">
        <authorList>
            <person name="Kucharzyk K."/>
            <person name="Murdoch R.W."/>
            <person name="Higgins S."/>
            <person name="Loffler F."/>
        </authorList>
    </citation>
    <scope>NUCLEOTIDE SEQUENCE</scope>
</reference>
<comment type="caution">
    <text evidence="2">The sequence shown here is derived from an EMBL/GenBank/DDBJ whole genome shotgun (WGS) entry which is preliminary data.</text>
</comment>
<sequence length="124" mass="13365">MPAGHQQVAGRCRGGTGHHDPTRADPVGETATAEQAGQQSDRVDPEGRVDEHARQVLLGPQHRQHRGEMVRGPARAEQQQRHRREDPIGRCDRRAGGGTGDGTSSGGGTGLRTHDSTFHLWDPS</sequence>
<name>A0A645A4L9_9ZZZZ</name>
<feature type="region of interest" description="Disordered" evidence="1">
    <location>
        <begin position="1"/>
        <end position="124"/>
    </location>
</feature>
<feature type="compositionally biased region" description="Basic and acidic residues" evidence="1">
    <location>
        <begin position="41"/>
        <end position="54"/>
    </location>
</feature>
<dbReference type="EMBL" id="VSSQ01011969">
    <property type="protein sequence ID" value="MPM48139.1"/>
    <property type="molecule type" value="Genomic_DNA"/>
</dbReference>
<feature type="compositionally biased region" description="Gly residues" evidence="1">
    <location>
        <begin position="96"/>
        <end position="110"/>
    </location>
</feature>